<evidence type="ECO:0000313" key="2">
    <source>
        <dbReference type="Proteomes" id="UP000541444"/>
    </source>
</evidence>
<name>A0A7J7P9U7_9MAGN</name>
<gene>
    <name evidence="1" type="ORF">GIB67_003446</name>
</gene>
<dbReference type="Proteomes" id="UP000541444">
    <property type="component" value="Unassembled WGS sequence"/>
</dbReference>
<accession>A0A7J7P9U7</accession>
<evidence type="ECO:0000313" key="1">
    <source>
        <dbReference type="EMBL" id="KAF6175958.1"/>
    </source>
</evidence>
<dbReference type="GO" id="GO:0003676">
    <property type="term" value="F:nucleic acid binding"/>
    <property type="evidence" value="ECO:0007669"/>
    <property type="project" value="InterPro"/>
</dbReference>
<reference evidence="1 2" key="1">
    <citation type="journal article" date="2020" name="IScience">
        <title>Genome Sequencing of the Endangered Kingdonia uniflora (Circaeasteraceae, Ranunculales) Reveals Potential Mechanisms of Evolutionary Specialization.</title>
        <authorList>
            <person name="Sun Y."/>
            <person name="Deng T."/>
            <person name="Zhang A."/>
            <person name="Moore M.J."/>
            <person name="Landis J.B."/>
            <person name="Lin N."/>
            <person name="Zhang H."/>
            <person name="Zhang X."/>
            <person name="Huang J."/>
            <person name="Zhang X."/>
            <person name="Sun H."/>
            <person name="Wang H."/>
        </authorList>
    </citation>
    <scope>NUCLEOTIDE SEQUENCE [LARGE SCALE GENOMIC DNA]</scope>
    <source>
        <strain evidence="1">TB1705</strain>
        <tissue evidence="1">Leaf</tissue>
    </source>
</reference>
<dbReference type="InterPro" id="IPR012337">
    <property type="entry name" value="RNaseH-like_sf"/>
</dbReference>
<dbReference type="OrthoDB" id="1938131at2759"/>
<dbReference type="EMBL" id="JACGCM010000140">
    <property type="protein sequence ID" value="KAF6175958.1"/>
    <property type="molecule type" value="Genomic_DNA"/>
</dbReference>
<sequence>MNELRIIKKIEILWLRMAPGRASYGNPGAEGIGATARNHNSEMINVLIQGLGVTTSYIAENYAIANALNGAVEKG</sequence>
<dbReference type="AlphaFoldDB" id="A0A7J7P9U7"/>
<keyword evidence="2" id="KW-1185">Reference proteome</keyword>
<dbReference type="SUPFAM" id="SSF53098">
    <property type="entry name" value="Ribonuclease H-like"/>
    <property type="match status" value="1"/>
</dbReference>
<organism evidence="1 2">
    <name type="scientific">Kingdonia uniflora</name>
    <dbReference type="NCBI Taxonomy" id="39325"/>
    <lineage>
        <taxon>Eukaryota</taxon>
        <taxon>Viridiplantae</taxon>
        <taxon>Streptophyta</taxon>
        <taxon>Embryophyta</taxon>
        <taxon>Tracheophyta</taxon>
        <taxon>Spermatophyta</taxon>
        <taxon>Magnoliopsida</taxon>
        <taxon>Ranunculales</taxon>
        <taxon>Circaeasteraceae</taxon>
        <taxon>Kingdonia</taxon>
    </lineage>
</organism>
<comment type="caution">
    <text evidence="1">The sequence shown here is derived from an EMBL/GenBank/DDBJ whole genome shotgun (WGS) entry which is preliminary data.</text>
</comment>
<proteinExistence type="predicted"/>
<dbReference type="InterPro" id="IPR036397">
    <property type="entry name" value="RNaseH_sf"/>
</dbReference>
<protein>
    <submittedName>
        <fullName evidence="1">Uncharacterized protein</fullName>
    </submittedName>
</protein>
<dbReference type="Gene3D" id="3.30.420.10">
    <property type="entry name" value="Ribonuclease H-like superfamily/Ribonuclease H"/>
    <property type="match status" value="1"/>
</dbReference>